<organism evidence="11 12">
    <name type="scientific">Estrella lausannensis</name>
    <dbReference type="NCBI Taxonomy" id="483423"/>
    <lineage>
        <taxon>Bacteria</taxon>
        <taxon>Pseudomonadati</taxon>
        <taxon>Chlamydiota</taxon>
        <taxon>Chlamydiia</taxon>
        <taxon>Parachlamydiales</taxon>
        <taxon>Candidatus Criblamydiaceae</taxon>
        <taxon>Estrella</taxon>
    </lineage>
</organism>
<dbReference type="AlphaFoldDB" id="A0A0H5DSY1"/>
<dbReference type="GO" id="GO:0005524">
    <property type="term" value="F:ATP binding"/>
    <property type="evidence" value="ECO:0007669"/>
    <property type="project" value="UniProtKB-UniRule"/>
</dbReference>
<evidence type="ECO:0000256" key="3">
    <source>
        <dbReference type="ARBA" id="ARBA00007681"/>
    </source>
</evidence>
<gene>
    <name evidence="10 11" type="primary">atpG</name>
    <name evidence="11" type="ORF">ELAC_1601</name>
</gene>
<accession>A0A0H5DSY1</accession>
<evidence type="ECO:0000256" key="9">
    <source>
        <dbReference type="ARBA" id="ARBA00023310"/>
    </source>
</evidence>
<evidence type="ECO:0000256" key="1">
    <source>
        <dbReference type="ARBA" id="ARBA00003456"/>
    </source>
</evidence>
<dbReference type="PRINTS" id="PR00126">
    <property type="entry name" value="ATPASEGAMMA"/>
</dbReference>
<protein>
    <recommendedName>
        <fullName evidence="10">ATP synthase gamma chain</fullName>
    </recommendedName>
    <alternativeName>
        <fullName evidence="10">ATP synthase F1 sector gamma subunit</fullName>
    </alternativeName>
    <alternativeName>
        <fullName evidence="10">F-ATPase gamma subunit</fullName>
    </alternativeName>
</protein>
<comment type="function">
    <text evidence="1 10">Produces ATP from ADP in the presence of a proton gradient across the membrane. The gamma chain is believed to be important in regulating ATPase activity and the flow of protons through the CF(0) complex.</text>
</comment>
<proteinExistence type="inferred from homology"/>
<dbReference type="HAMAP" id="MF_00815">
    <property type="entry name" value="ATP_synth_gamma_bact"/>
    <property type="match status" value="1"/>
</dbReference>
<dbReference type="CDD" id="cd12151">
    <property type="entry name" value="F1-ATPase_gamma"/>
    <property type="match status" value="1"/>
</dbReference>
<sequence>MSSLREIKKRLRAVKNIKQITKAMELVAASRLHKAQEKALGSRTYSKKLRAVLENLSLVKSNHPFFSKRPVKKMVLIIITSDRGLCGGYNTHIINAAERFLHKYPQNQPELIVMGRKGLDHFRLKNWTIREKVLDWGGKITPEEVKKLSNYLLESFLHYEIDEVTVIYTEYVNLLTRKVITEKLLGIEKMTQSQKEVSKDYIFEPDSEEIYDDLVPRYVYNRLQTILHQAWASELGARVCSMRQAIKNADEMIEKLTLTRNKVRQASITREMAEIASGSEGLNNG</sequence>
<dbReference type="Pfam" id="PF00231">
    <property type="entry name" value="ATP-synt"/>
    <property type="match status" value="1"/>
</dbReference>
<reference evidence="12" key="1">
    <citation type="submission" date="2015-06" db="EMBL/GenBank/DDBJ databases">
        <authorList>
            <person name="Bertelli C."/>
        </authorList>
    </citation>
    <scope>NUCLEOTIDE SEQUENCE [LARGE SCALE GENOMIC DNA]</scope>
    <source>
        <strain evidence="12">CRIB-30</strain>
    </source>
</reference>
<keyword evidence="11" id="KW-0378">Hydrolase</keyword>
<keyword evidence="8 10" id="KW-0139">CF(1)</keyword>
<keyword evidence="6 10" id="KW-0406">Ion transport</keyword>
<comment type="subunit">
    <text evidence="10">F-type ATPases have 2 components, CF(1) - the catalytic core - and CF(0) - the membrane proton channel. CF(1) has five subunits: alpha(3), beta(3), gamma(1), delta(1), epsilon(1). CF(0) has three main subunits: a, b and c.</text>
</comment>
<evidence type="ECO:0000313" key="12">
    <source>
        <dbReference type="Proteomes" id="UP000220251"/>
    </source>
</evidence>
<evidence type="ECO:0000256" key="8">
    <source>
        <dbReference type="ARBA" id="ARBA00023196"/>
    </source>
</evidence>
<evidence type="ECO:0000313" key="11">
    <source>
        <dbReference type="EMBL" id="CRX38929.1"/>
    </source>
</evidence>
<dbReference type="SUPFAM" id="SSF52943">
    <property type="entry name" value="ATP synthase (F1-ATPase), gamma subunit"/>
    <property type="match status" value="1"/>
</dbReference>
<dbReference type="Gene3D" id="3.40.1380.10">
    <property type="match status" value="1"/>
</dbReference>
<evidence type="ECO:0000256" key="2">
    <source>
        <dbReference type="ARBA" id="ARBA00004170"/>
    </source>
</evidence>
<comment type="similarity">
    <text evidence="3 10">Belongs to the ATPase gamma chain family.</text>
</comment>
<evidence type="ECO:0000256" key="6">
    <source>
        <dbReference type="ARBA" id="ARBA00023065"/>
    </source>
</evidence>
<evidence type="ECO:0000256" key="7">
    <source>
        <dbReference type="ARBA" id="ARBA00023136"/>
    </source>
</evidence>
<dbReference type="PANTHER" id="PTHR11693:SF22">
    <property type="entry name" value="ATP SYNTHASE SUBUNIT GAMMA, MITOCHONDRIAL"/>
    <property type="match status" value="1"/>
</dbReference>
<dbReference type="InterPro" id="IPR035968">
    <property type="entry name" value="ATP_synth_F1_ATPase_gsu"/>
</dbReference>
<dbReference type="GO" id="GO:0045259">
    <property type="term" value="C:proton-transporting ATP synthase complex"/>
    <property type="evidence" value="ECO:0007669"/>
    <property type="project" value="UniProtKB-KW"/>
</dbReference>
<dbReference type="NCBIfam" id="TIGR01146">
    <property type="entry name" value="ATPsyn_F1gamma"/>
    <property type="match status" value="1"/>
</dbReference>
<evidence type="ECO:0000256" key="5">
    <source>
        <dbReference type="ARBA" id="ARBA00022781"/>
    </source>
</evidence>
<dbReference type="GO" id="GO:0046933">
    <property type="term" value="F:proton-transporting ATP synthase activity, rotational mechanism"/>
    <property type="evidence" value="ECO:0007669"/>
    <property type="project" value="UniProtKB-UniRule"/>
</dbReference>
<dbReference type="PANTHER" id="PTHR11693">
    <property type="entry name" value="ATP SYNTHASE GAMMA CHAIN"/>
    <property type="match status" value="1"/>
</dbReference>
<dbReference type="InterPro" id="IPR000131">
    <property type="entry name" value="ATP_synth_F1_gsu"/>
</dbReference>
<keyword evidence="9 10" id="KW-0066">ATP synthesis</keyword>
<dbReference type="RefSeq" id="WP_098038791.1">
    <property type="nucleotide sequence ID" value="NZ_CWGJ01000025.1"/>
</dbReference>
<dbReference type="OrthoDB" id="9812769at2"/>
<keyword evidence="5 10" id="KW-0375">Hydrogen ion transport</keyword>
<evidence type="ECO:0000256" key="4">
    <source>
        <dbReference type="ARBA" id="ARBA00022448"/>
    </source>
</evidence>
<dbReference type="GO" id="GO:0005886">
    <property type="term" value="C:plasma membrane"/>
    <property type="evidence" value="ECO:0007669"/>
    <property type="project" value="UniProtKB-SubCell"/>
</dbReference>
<keyword evidence="4 10" id="KW-0813">Transport</keyword>
<keyword evidence="10" id="KW-1003">Cell membrane</keyword>
<keyword evidence="7 10" id="KW-0472">Membrane</keyword>
<dbReference type="Gene3D" id="1.10.287.80">
    <property type="entry name" value="ATP synthase, gamma subunit, helix hairpin domain"/>
    <property type="match status" value="1"/>
</dbReference>
<dbReference type="Proteomes" id="UP000220251">
    <property type="component" value="Unassembled WGS sequence"/>
</dbReference>
<dbReference type="GO" id="GO:0042777">
    <property type="term" value="P:proton motive force-driven plasma membrane ATP synthesis"/>
    <property type="evidence" value="ECO:0007669"/>
    <property type="project" value="UniProtKB-UniRule"/>
</dbReference>
<name>A0A0H5DSY1_9BACT</name>
<dbReference type="EMBL" id="CWGJ01000025">
    <property type="protein sequence ID" value="CRX38929.1"/>
    <property type="molecule type" value="Genomic_DNA"/>
</dbReference>
<evidence type="ECO:0000256" key="10">
    <source>
        <dbReference type="HAMAP-Rule" id="MF_00815"/>
    </source>
</evidence>
<keyword evidence="12" id="KW-1185">Reference proteome</keyword>
<comment type="subcellular location">
    <subcellularLocation>
        <location evidence="10">Cell membrane</location>
        <topology evidence="10">Peripheral membrane protein</topology>
    </subcellularLocation>
    <subcellularLocation>
        <location evidence="2">Membrane</location>
        <topology evidence="2">Peripheral membrane protein</topology>
    </subcellularLocation>
</comment>
<dbReference type="GO" id="GO:0016787">
    <property type="term" value="F:hydrolase activity"/>
    <property type="evidence" value="ECO:0007669"/>
    <property type="project" value="UniProtKB-KW"/>
</dbReference>